<name>A0ABQ1K2W3_9FLAO</name>
<dbReference type="InterPro" id="IPR029062">
    <property type="entry name" value="Class_I_gatase-like"/>
</dbReference>
<protein>
    <submittedName>
        <fullName evidence="5">Dipeptidase E</fullName>
    </submittedName>
</protein>
<comment type="caution">
    <text evidence="5">The sequence shown here is derived from an EMBL/GenBank/DDBJ whole genome shotgun (WGS) entry which is preliminary data.</text>
</comment>
<keyword evidence="3" id="KW-0378">Hydrolase</keyword>
<dbReference type="CDD" id="cd03146">
    <property type="entry name" value="GAT1_Peptidase_E"/>
    <property type="match status" value="1"/>
</dbReference>
<dbReference type="InterPro" id="IPR005320">
    <property type="entry name" value="Peptidase_S51"/>
</dbReference>
<dbReference type="EMBL" id="BMJE01000006">
    <property type="protein sequence ID" value="GGB82241.1"/>
    <property type="molecule type" value="Genomic_DNA"/>
</dbReference>
<keyword evidence="2" id="KW-0645">Protease</keyword>
<evidence type="ECO:0000256" key="3">
    <source>
        <dbReference type="ARBA" id="ARBA00022801"/>
    </source>
</evidence>
<evidence type="ECO:0000313" key="6">
    <source>
        <dbReference type="Proteomes" id="UP000615760"/>
    </source>
</evidence>
<comment type="similarity">
    <text evidence="1">Belongs to the peptidase S51 family.</text>
</comment>
<keyword evidence="4" id="KW-0720">Serine protease</keyword>
<dbReference type="SUPFAM" id="SSF52317">
    <property type="entry name" value="Class I glutamine amidotransferase-like"/>
    <property type="match status" value="1"/>
</dbReference>
<accession>A0ABQ1K2W3</accession>
<keyword evidence="6" id="KW-1185">Reference proteome</keyword>
<dbReference type="PANTHER" id="PTHR20842">
    <property type="entry name" value="PROTEASE S51 ALPHA-ASPARTYL DIPEPTIDASE"/>
    <property type="match status" value="1"/>
</dbReference>
<sequence>MIGRKNKVLIICNFTFSYNYNKRMKKIIIASTSTLHGGKYLEYILPTLKEHFKNCKTILFIPYARPGGITHDEYTEKAKEAFAQIGINVKGLHEYENVPKAIANAEGIFTGGGNTFLLVTQLYKTNAIVAIQEAVKNGTPYLGTSAGSNICGLTMETTNDMPIIYPPSFKTLGLIPFNINPHYLDPMPDSKHMGETRETRIKEFHKFNTQPVLGLREGSWLEVLGDKITLRGELQARLFRQGKEAEEIKTGADLSGLK</sequence>
<gene>
    <name evidence="5" type="primary">pepE</name>
    <name evidence="5" type="ORF">GCM10007424_22830</name>
</gene>
<evidence type="ECO:0000256" key="2">
    <source>
        <dbReference type="ARBA" id="ARBA00022670"/>
    </source>
</evidence>
<dbReference type="PANTHER" id="PTHR20842:SF0">
    <property type="entry name" value="ALPHA-ASPARTYL DIPEPTIDASE"/>
    <property type="match status" value="1"/>
</dbReference>
<evidence type="ECO:0000256" key="1">
    <source>
        <dbReference type="ARBA" id="ARBA00006534"/>
    </source>
</evidence>
<dbReference type="NCBIfam" id="NF003642">
    <property type="entry name" value="PRK05282.1"/>
    <property type="match status" value="1"/>
</dbReference>
<proteinExistence type="inferred from homology"/>
<evidence type="ECO:0000313" key="5">
    <source>
        <dbReference type="EMBL" id="GGB82241.1"/>
    </source>
</evidence>
<dbReference type="Proteomes" id="UP000615760">
    <property type="component" value="Unassembled WGS sequence"/>
</dbReference>
<dbReference type="Pfam" id="PF03575">
    <property type="entry name" value="Peptidase_S51"/>
    <property type="match status" value="1"/>
</dbReference>
<evidence type="ECO:0000256" key="4">
    <source>
        <dbReference type="ARBA" id="ARBA00022825"/>
    </source>
</evidence>
<dbReference type="Gene3D" id="3.40.50.880">
    <property type="match status" value="1"/>
</dbReference>
<organism evidence="5 6">
    <name type="scientific">Flavobacterium suaedae</name>
    <dbReference type="NCBI Taxonomy" id="1767027"/>
    <lineage>
        <taxon>Bacteria</taxon>
        <taxon>Pseudomonadati</taxon>
        <taxon>Bacteroidota</taxon>
        <taxon>Flavobacteriia</taxon>
        <taxon>Flavobacteriales</taxon>
        <taxon>Flavobacteriaceae</taxon>
        <taxon>Flavobacterium</taxon>
    </lineage>
</organism>
<reference evidence="6" key="1">
    <citation type="journal article" date="2019" name="Int. J. Syst. Evol. Microbiol.">
        <title>The Global Catalogue of Microorganisms (GCM) 10K type strain sequencing project: providing services to taxonomists for standard genome sequencing and annotation.</title>
        <authorList>
            <consortium name="The Broad Institute Genomics Platform"/>
            <consortium name="The Broad Institute Genome Sequencing Center for Infectious Disease"/>
            <person name="Wu L."/>
            <person name="Ma J."/>
        </authorList>
    </citation>
    <scope>NUCLEOTIDE SEQUENCE [LARGE SCALE GENOMIC DNA]</scope>
    <source>
        <strain evidence="6">CGMCC 1.15461</strain>
    </source>
</reference>